<dbReference type="InterPro" id="IPR021715">
    <property type="entry name" value="Slu7_dom"/>
</dbReference>
<keyword evidence="3 7" id="KW-0507">mRNA processing</keyword>
<sequence>MSFKTGDEWRRQKELEEARKAGLAPAEVDENGKEINPHIPQYMTTAPWYLNSDKPTLKHQRNWNEKKDGSQWYDRGVKTFQATKWRKGACENCGAITHKTKDCLERPREKGAKFTNKNIAADEKVEELQLAGFESKRDRWNGYDSKEYSRVVDRFEQLDDLRKEMKKKEQLDILHKSVAVEEVAGVGGEAAEGGAIDDDETKIKEEEEAGFGEVKKRVRTAGGGGTGSVRNLRIREDTAKYLLNLDPNSAYYDPKSRSMREDPQPDKPMSEKTFQGDNFVRNGGEHSAWQSLTMHSIEAHEKGLDVHMQANPSLAEMLYKQFKEKKDVLEVDAAMRKLEERERAALEGDRSKRKYHSVEDAGGEHVSAEEMEAYRIKKGRGDDPLAVLEQAKAAGAAAGTDGYELL</sequence>
<feature type="domain" description="Pre-mRNA-splicing factor SLU7" evidence="9">
    <location>
        <begin position="132"/>
        <end position="333"/>
    </location>
</feature>
<keyword evidence="6 7" id="KW-0539">Nucleus</keyword>
<evidence type="ECO:0000313" key="11">
    <source>
        <dbReference type="Proteomes" id="UP000236333"/>
    </source>
</evidence>
<dbReference type="PANTHER" id="PTHR12942:SF2">
    <property type="entry name" value="PRE-MRNA-SPLICING FACTOR SLU7"/>
    <property type="match status" value="1"/>
</dbReference>
<dbReference type="Pfam" id="PF11708">
    <property type="entry name" value="Slu7"/>
    <property type="match status" value="1"/>
</dbReference>
<feature type="compositionally biased region" description="Basic and acidic residues" evidence="8">
    <location>
        <begin position="1"/>
        <end position="20"/>
    </location>
</feature>
<evidence type="ECO:0000256" key="2">
    <source>
        <dbReference type="ARBA" id="ARBA00007203"/>
    </source>
</evidence>
<comment type="similarity">
    <text evidence="2 7">Belongs to the SLU7 family.</text>
</comment>
<accession>A0A2J7ZTD9</accession>
<evidence type="ECO:0000256" key="7">
    <source>
        <dbReference type="RuleBase" id="RU367071"/>
    </source>
</evidence>
<dbReference type="InterPro" id="IPR039974">
    <property type="entry name" value="Splicing_factor_SLU7"/>
</dbReference>
<comment type="subunit">
    <text evidence="7">Associated with the spliceosome.</text>
</comment>
<feature type="compositionally biased region" description="Basic and acidic residues" evidence="8">
    <location>
        <begin position="254"/>
        <end position="270"/>
    </location>
</feature>
<evidence type="ECO:0000256" key="4">
    <source>
        <dbReference type="ARBA" id="ARBA00022728"/>
    </source>
</evidence>
<dbReference type="GO" id="GO:0000398">
    <property type="term" value="P:mRNA splicing, via spliceosome"/>
    <property type="evidence" value="ECO:0007669"/>
    <property type="project" value="UniProtKB-UniRule"/>
</dbReference>
<feature type="region of interest" description="Disordered" evidence="8">
    <location>
        <begin position="251"/>
        <end position="273"/>
    </location>
</feature>
<dbReference type="AlphaFoldDB" id="A0A2J7ZTD9"/>
<evidence type="ECO:0000313" key="10">
    <source>
        <dbReference type="EMBL" id="PNH03500.1"/>
    </source>
</evidence>
<evidence type="ECO:0000256" key="6">
    <source>
        <dbReference type="ARBA" id="ARBA00023242"/>
    </source>
</evidence>
<protein>
    <recommendedName>
        <fullName evidence="7">Pre-mRNA-splicing factor SLU7</fullName>
    </recommendedName>
</protein>
<reference evidence="10 11" key="1">
    <citation type="journal article" date="2017" name="Mol. Biol. Evol.">
        <title>The 4-celled Tetrabaena socialis nuclear genome reveals the essential components for genetic control of cell number at the origin of multicellularity in the volvocine lineage.</title>
        <authorList>
            <person name="Featherston J."/>
            <person name="Arakaki Y."/>
            <person name="Hanschen E.R."/>
            <person name="Ferris P.J."/>
            <person name="Michod R.E."/>
            <person name="Olson B.J.S.C."/>
            <person name="Nozaki H."/>
            <person name="Durand P.M."/>
        </authorList>
    </citation>
    <scope>NUCLEOTIDE SEQUENCE [LARGE SCALE GENOMIC DNA]</scope>
    <source>
        <strain evidence="10 11">NIES-571</strain>
    </source>
</reference>
<dbReference type="OrthoDB" id="249612at2759"/>
<evidence type="ECO:0000259" key="9">
    <source>
        <dbReference type="Pfam" id="PF11708"/>
    </source>
</evidence>
<evidence type="ECO:0000256" key="3">
    <source>
        <dbReference type="ARBA" id="ARBA00022664"/>
    </source>
</evidence>
<dbReference type="GO" id="GO:0005681">
    <property type="term" value="C:spliceosomal complex"/>
    <property type="evidence" value="ECO:0007669"/>
    <property type="project" value="UniProtKB-UniRule"/>
</dbReference>
<comment type="caution">
    <text evidence="10">The sequence shown here is derived from an EMBL/GenBank/DDBJ whole genome shotgun (WGS) entry which is preliminary data.</text>
</comment>
<organism evidence="10 11">
    <name type="scientific">Tetrabaena socialis</name>
    <dbReference type="NCBI Taxonomy" id="47790"/>
    <lineage>
        <taxon>Eukaryota</taxon>
        <taxon>Viridiplantae</taxon>
        <taxon>Chlorophyta</taxon>
        <taxon>core chlorophytes</taxon>
        <taxon>Chlorophyceae</taxon>
        <taxon>CS clade</taxon>
        <taxon>Chlamydomonadales</taxon>
        <taxon>Tetrabaenaceae</taxon>
        <taxon>Tetrabaena</taxon>
    </lineage>
</organism>
<feature type="region of interest" description="Disordered" evidence="8">
    <location>
        <begin position="1"/>
        <end position="38"/>
    </location>
</feature>
<keyword evidence="4 7" id="KW-0747">Spliceosome</keyword>
<name>A0A2J7ZTD9_9CHLO</name>
<dbReference type="PANTHER" id="PTHR12942">
    <property type="entry name" value="STEP II SPLICING FACTOR SLU7"/>
    <property type="match status" value="1"/>
</dbReference>
<dbReference type="EMBL" id="PGGS01000497">
    <property type="protein sequence ID" value="PNH03500.1"/>
    <property type="molecule type" value="Genomic_DNA"/>
</dbReference>
<comment type="function">
    <text evidence="7">Involved in pre-mRNA splicing.</text>
</comment>
<evidence type="ECO:0000256" key="1">
    <source>
        <dbReference type="ARBA" id="ARBA00004123"/>
    </source>
</evidence>
<evidence type="ECO:0000256" key="5">
    <source>
        <dbReference type="ARBA" id="ARBA00023187"/>
    </source>
</evidence>
<dbReference type="Proteomes" id="UP000236333">
    <property type="component" value="Unassembled WGS sequence"/>
</dbReference>
<dbReference type="GO" id="GO:0030628">
    <property type="term" value="F:pre-mRNA 3'-splice site binding"/>
    <property type="evidence" value="ECO:0007669"/>
    <property type="project" value="UniProtKB-UniRule"/>
</dbReference>
<feature type="region of interest" description="Disordered" evidence="8">
    <location>
        <begin position="348"/>
        <end position="370"/>
    </location>
</feature>
<gene>
    <name evidence="10" type="ORF">TSOC_010456</name>
</gene>
<keyword evidence="5 7" id="KW-0508">mRNA splicing</keyword>
<comment type="subcellular location">
    <subcellularLocation>
        <location evidence="1 7">Nucleus</location>
    </subcellularLocation>
</comment>
<evidence type="ECO:0000256" key="8">
    <source>
        <dbReference type="SAM" id="MobiDB-lite"/>
    </source>
</evidence>
<proteinExistence type="inferred from homology"/>
<keyword evidence="11" id="KW-1185">Reference proteome</keyword>